<protein>
    <submittedName>
        <fullName evidence="1">Uncharacterized protein</fullName>
    </submittedName>
</protein>
<name>A0A4C1WRP3_EUMVA</name>
<reference evidence="1 2" key="1">
    <citation type="journal article" date="2019" name="Commun. Biol.">
        <title>The bagworm genome reveals a unique fibroin gene that provides high tensile strength.</title>
        <authorList>
            <person name="Kono N."/>
            <person name="Nakamura H."/>
            <person name="Ohtoshi R."/>
            <person name="Tomita M."/>
            <person name="Numata K."/>
            <person name="Arakawa K."/>
        </authorList>
    </citation>
    <scope>NUCLEOTIDE SEQUENCE [LARGE SCALE GENOMIC DNA]</scope>
</reference>
<dbReference type="EMBL" id="BGZK01000613">
    <property type="protein sequence ID" value="GBP52979.1"/>
    <property type="molecule type" value="Genomic_DNA"/>
</dbReference>
<evidence type="ECO:0000313" key="1">
    <source>
        <dbReference type="EMBL" id="GBP52979.1"/>
    </source>
</evidence>
<gene>
    <name evidence="1" type="ORF">EVAR_97572_1</name>
</gene>
<keyword evidence="2" id="KW-1185">Reference proteome</keyword>
<comment type="caution">
    <text evidence="1">The sequence shown here is derived from an EMBL/GenBank/DDBJ whole genome shotgun (WGS) entry which is preliminary data.</text>
</comment>
<dbReference type="Proteomes" id="UP000299102">
    <property type="component" value="Unassembled WGS sequence"/>
</dbReference>
<organism evidence="1 2">
    <name type="scientific">Eumeta variegata</name>
    <name type="common">Bagworm moth</name>
    <name type="synonym">Eumeta japonica</name>
    <dbReference type="NCBI Taxonomy" id="151549"/>
    <lineage>
        <taxon>Eukaryota</taxon>
        <taxon>Metazoa</taxon>
        <taxon>Ecdysozoa</taxon>
        <taxon>Arthropoda</taxon>
        <taxon>Hexapoda</taxon>
        <taxon>Insecta</taxon>
        <taxon>Pterygota</taxon>
        <taxon>Neoptera</taxon>
        <taxon>Endopterygota</taxon>
        <taxon>Lepidoptera</taxon>
        <taxon>Glossata</taxon>
        <taxon>Ditrysia</taxon>
        <taxon>Tineoidea</taxon>
        <taxon>Psychidae</taxon>
        <taxon>Oiketicinae</taxon>
        <taxon>Eumeta</taxon>
    </lineage>
</organism>
<accession>A0A4C1WRP3</accession>
<proteinExistence type="predicted"/>
<sequence>MFVFFLPKRSFTADRQTKGPGAFWAGPSRRPTKTKRQVLKEWRHLRIPSADSETLSPVATFRRGGARPSRPDGAIYFSFVLENISSTAFCIESFVSRVLFIGKSSSRAAVVQFHLLLFRDDR</sequence>
<evidence type="ECO:0000313" key="2">
    <source>
        <dbReference type="Proteomes" id="UP000299102"/>
    </source>
</evidence>
<dbReference type="AlphaFoldDB" id="A0A4C1WRP3"/>